<comment type="caution">
    <text evidence="2">The sequence shown here is derived from an EMBL/GenBank/DDBJ whole genome shotgun (WGS) entry which is preliminary data.</text>
</comment>
<dbReference type="PANTHER" id="PTHR36113:SF3">
    <property type="entry name" value="SLL5075 PROTEIN"/>
    <property type="match status" value="1"/>
</dbReference>
<name>A0ABV7CKV4_9GAMM</name>
<dbReference type="Pfam" id="PF00903">
    <property type="entry name" value="Glyoxalase"/>
    <property type="match status" value="1"/>
</dbReference>
<accession>A0ABV7CKV4</accession>
<dbReference type="CDD" id="cd06587">
    <property type="entry name" value="VOC"/>
    <property type="match status" value="1"/>
</dbReference>
<dbReference type="Gene3D" id="3.10.180.10">
    <property type="entry name" value="2,3-Dihydroxybiphenyl 1,2-Dioxygenase, domain 1"/>
    <property type="match status" value="1"/>
</dbReference>
<dbReference type="InterPro" id="IPR029068">
    <property type="entry name" value="Glyas_Bleomycin-R_OHBP_Dase"/>
</dbReference>
<feature type="domain" description="Glyoxalase/fosfomycin resistance/dioxygenase" evidence="1">
    <location>
        <begin position="5"/>
        <end position="124"/>
    </location>
</feature>
<keyword evidence="3" id="KW-1185">Reference proteome</keyword>
<dbReference type="PANTHER" id="PTHR36113">
    <property type="entry name" value="LYASE, PUTATIVE-RELATED-RELATED"/>
    <property type="match status" value="1"/>
</dbReference>
<reference evidence="3" key="1">
    <citation type="journal article" date="2019" name="Int. J. Syst. Evol. Microbiol.">
        <title>The Global Catalogue of Microorganisms (GCM) 10K type strain sequencing project: providing services to taxonomists for standard genome sequencing and annotation.</title>
        <authorList>
            <consortium name="The Broad Institute Genomics Platform"/>
            <consortium name="The Broad Institute Genome Sequencing Center for Infectious Disease"/>
            <person name="Wu L."/>
            <person name="Ma J."/>
        </authorList>
    </citation>
    <scope>NUCLEOTIDE SEQUENCE [LARGE SCALE GENOMIC DNA]</scope>
    <source>
        <strain evidence="3">KCTC 42730</strain>
    </source>
</reference>
<protein>
    <submittedName>
        <fullName evidence="2">VOC family protein</fullName>
    </submittedName>
</protein>
<sequence>MLAAKLTHLTLPVTDLVASVQFYQYYAGLNIIHQYCDTSTEQQIVWLSDSSTDFILVLVESQAFFPVLAPFANLGVTCSSAAQFELLCTQAHRSARLIGAPKAPHPPFGYRAKLRDPDGHILELMLNTNVPPAVIAPNSLLAQNPVHSYV</sequence>
<evidence type="ECO:0000313" key="3">
    <source>
        <dbReference type="Proteomes" id="UP001595453"/>
    </source>
</evidence>
<dbReference type="InterPro" id="IPR004360">
    <property type="entry name" value="Glyas_Fos-R_dOase_dom"/>
</dbReference>
<dbReference type="InterPro" id="IPR051332">
    <property type="entry name" value="Fosfomycin_Res_Enzymes"/>
</dbReference>
<evidence type="ECO:0000313" key="2">
    <source>
        <dbReference type="EMBL" id="MFC3033297.1"/>
    </source>
</evidence>
<evidence type="ECO:0000259" key="1">
    <source>
        <dbReference type="Pfam" id="PF00903"/>
    </source>
</evidence>
<organism evidence="2 3">
    <name type="scientific">Pseudoalteromonas fenneropenaei</name>
    <dbReference type="NCBI Taxonomy" id="1737459"/>
    <lineage>
        <taxon>Bacteria</taxon>
        <taxon>Pseudomonadati</taxon>
        <taxon>Pseudomonadota</taxon>
        <taxon>Gammaproteobacteria</taxon>
        <taxon>Alteromonadales</taxon>
        <taxon>Pseudoalteromonadaceae</taxon>
        <taxon>Pseudoalteromonas</taxon>
    </lineage>
</organism>
<gene>
    <name evidence="2" type="ORF">ACFOEE_12270</name>
</gene>
<dbReference type="SUPFAM" id="SSF54593">
    <property type="entry name" value="Glyoxalase/Bleomycin resistance protein/Dihydroxybiphenyl dioxygenase"/>
    <property type="match status" value="1"/>
</dbReference>
<proteinExistence type="predicted"/>
<dbReference type="Proteomes" id="UP001595453">
    <property type="component" value="Unassembled WGS sequence"/>
</dbReference>
<dbReference type="RefSeq" id="WP_377124638.1">
    <property type="nucleotide sequence ID" value="NZ_JBHRSD010000018.1"/>
</dbReference>
<dbReference type="EMBL" id="JBHRSD010000018">
    <property type="protein sequence ID" value="MFC3033297.1"/>
    <property type="molecule type" value="Genomic_DNA"/>
</dbReference>